<dbReference type="PANTHER" id="PTHR11017">
    <property type="entry name" value="LEUCINE-RICH REPEAT-CONTAINING PROTEIN"/>
    <property type="match status" value="1"/>
</dbReference>
<dbReference type="InterPro" id="IPR035897">
    <property type="entry name" value="Toll_tir_struct_dom_sf"/>
</dbReference>
<dbReference type="InterPro" id="IPR058192">
    <property type="entry name" value="WHD_ROQ1-like"/>
</dbReference>
<dbReference type="OrthoDB" id="1104723at2759"/>
<dbReference type="InterPro" id="IPR044974">
    <property type="entry name" value="Disease_R_plants"/>
</dbReference>
<evidence type="ECO:0000256" key="7">
    <source>
        <dbReference type="ARBA" id="ARBA00047304"/>
    </source>
</evidence>
<evidence type="ECO:0000256" key="3">
    <source>
        <dbReference type="ARBA" id="ARBA00022737"/>
    </source>
</evidence>
<dbReference type="Gene3D" id="3.40.50.10140">
    <property type="entry name" value="Toll/interleukin-1 receptor homology (TIR) domain"/>
    <property type="match status" value="1"/>
</dbReference>
<dbReference type="EC" id="3.2.2.6" evidence="1"/>
<keyword evidence="9" id="KW-0812">Transmembrane</keyword>
<comment type="catalytic activity">
    <reaction evidence="7">
        <text>NAD(+) + H2O = ADP-D-ribose + nicotinamide + H(+)</text>
        <dbReference type="Rhea" id="RHEA:16301"/>
        <dbReference type="ChEBI" id="CHEBI:15377"/>
        <dbReference type="ChEBI" id="CHEBI:15378"/>
        <dbReference type="ChEBI" id="CHEBI:17154"/>
        <dbReference type="ChEBI" id="CHEBI:57540"/>
        <dbReference type="ChEBI" id="CHEBI:57967"/>
        <dbReference type="EC" id="3.2.2.6"/>
    </reaction>
    <physiologicalReaction direction="left-to-right" evidence="7">
        <dbReference type="Rhea" id="RHEA:16302"/>
    </physiologicalReaction>
</comment>
<proteinExistence type="predicted"/>
<keyword evidence="11" id="KW-1185">Reference proteome</keyword>
<dbReference type="Pfam" id="PF07725">
    <property type="entry name" value="LRR_3"/>
    <property type="match status" value="1"/>
</dbReference>
<dbReference type="SUPFAM" id="SSF46785">
    <property type="entry name" value="Winged helix' DNA-binding domain"/>
    <property type="match status" value="1"/>
</dbReference>
<dbReference type="Proteomes" id="UP000504610">
    <property type="component" value="Chromosome 3"/>
</dbReference>
<keyword evidence="5" id="KW-0611">Plant defense</keyword>
<evidence type="ECO:0000256" key="5">
    <source>
        <dbReference type="ARBA" id="ARBA00022821"/>
    </source>
</evidence>
<reference evidence="11" key="1">
    <citation type="journal article" date="2019" name="Database">
        <title>The radish genome database (RadishGD): an integrated information resource for radish genomics.</title>
        <authorList>
            <person name="Yu H.J."/>
            <person name="Baek S."/>
            <person name="Lee Y.J."/>
            <person name="Cho A."/>
            <person name="Mun J.H."/>
        </authorList>
    </citation>
    <scope>NUCLEOTIDE SEQUENCE [LARGE SCALE GENOMIC DNA]</scope>
    <source>
        <strain evidence="11">cv. WK10039</strain>
    </source>
</reference>
<dbReference type="KEGG" id="rsz:108847595"/>
<dbReference type="SUPFAM" id="SSF52540">
    <property type="entry name" value="P-loop containing nucleoside triphosphate hydrolases"/>
    <property type="match status" value="1"/>
</dbReference>
<evidence type="ECO:0000256" key="2">
    <source>
        <dbReference type="ARBA" id="ARBA00022614"/>
    </source>
</evidence>
<dbReference type="InterPro" id="IPR045344">
    <property type="entry name" value="C-JID"/>
</dbReference>
<feature type="compositionally biased region" description="Acidic residues" evidence="8">
    <location>
        <begin position="1362"/>
        <end position="1419"/>
    </location>
</feature>
<dbReference type="Gene3D" id="3.40.50.300">
    <property type="entry name" value="P-loop containing nucleotide triphosphate hydrolases"/>
    <property type="match status" value="1"/>
</dbReference>
<dbReference type="InterPro" id="IPR011713">
    <property type="entry name" value="Leu-rich_rpt_3"/>
</dbReference>
<evidence type="ECO:0000256" key="4">
    <source>
        <dbReference type="ARBA" id="ARBA00022801"/>
    </source>
</evidence>
<dbReference type="Pfam" id="PF23282">
    <property type="entry name" value="WHD_ROQ1"/>
    <property type="match status" value="1"/>
</dbReference>
<name>A0A9W3DC37_RAPSA</name>
<keyword evidence="9" id="KW-0472">Membrane</keyword>
<feature type="compositionally biased region" description="Basic residues" evidence="8">
    <location>
        <begin position="1438"/>
        <end position="1447"/>
    </location>
</feature>
<reference evidence="12" key="2">
    <citation type="submission" date="2025-08" db="UniProtKB">
        <authorList>
            <consortium name="RefSeq"/>
        </authorList>
    </citation>
    <scope>IDENTIFICATION</scope>
    <source>
        <tissue evidence="12">Leaf</tissue>
    </source>
</reference>
<dbReference type="GO" id="GO:0043531">
    <property type="term" value="F:ADP binding"/>
    <property type="evidence" value="ECO:0007669"/>
    <property type="project" value="InterPro"/>
</dbReference>
<evidence type="ECO:0000259" key="10">
    <source>
        <dbReference type="PROSITE" id="PS50104"/>
    </source>
</evidence>
<dbReference type="SMART" id="SM00255">
    <property type="entry name" value="TIR"/>
    <property type="match status" value="1"/>
</dbReference>
<accession>A0A9W3DC37</accession>
<dbReference type="RefSeq" id="XP_056861455.1">
    <property type="nucleotide sequence ID" value="XM_057005475.1"/>
</dbReference>
<dbReference type="InterPro" id="IPR042197">
    <property type="entry name" value="Apaf_helical"/>
</dbReference>
<evidence type="ECO:0000256" key="8">
    <source>
        <dbReference type="SAM" id="MobiDB-lite"/>
    </source>
</evidence>
<evidence type="ECO:0000256" key="1">
    <source>
        <dbReference type="ARBA" id="ARBA00011982"/>
    </source>
</evidence>
<feature type="compositionally biased region" description="Acidic residues" evidence="8">
    <location>
        <begin position="1166"/>
        <end position="1187"/>
    </location>
</feature>
<dbReference type="FunFam" id="1.10.8.430:FF:000002">
    <property type="entry name" value="Disease resistance protein (TIR-NBS-LRR class)"/>
    <property type="match status" value="1"/>
</dbReference>
<dbReference type="InterPro" id="IPR027417">
    <property type="entry name" value="P-loop_NTPase"/>
</dbReference>
<feature type="domain" description="TIR" evidence="10">
    <location>
        <begin position="68"/>
        <end position="232"/>
    </location>
</feature>
<keyword evidence="2" id="KW-0433">Leucine-rich repeat</keyword>
<dbReference type="GeneID" id="108847595"/>
<dbReference type="SUPFAM" id="SSF52200">
    <property type="entry name" value="Toll/Interleukin receptor TIR domain"/>
    <property type="match status" value="1"/>
</dbReference>
<keyword evidence="6" id="KW-0520">NAD</keyword>
<dbReference type="InterPro" id="IPR000157">
    <property type="entry name" value="TIR_dom"/>
</dbReference>
<dbReference type="SUPFAM" id="SSF52058">
    <property type="entry name" value="L domain-like"/>
    <property type="match status" value="1"/>
</dbReference>
<keyword evidence="9" id="KW-1133">Transmembrane helix</keyword>
<dbReference type="InterPro" id="IPR002182">
    <property type="entry name" value="NB-ARC"/>
</dbReference>
<dbReference type="SMART" id="SM00382">
    <property type="entry name" value="AAA"/>
    <property type="match status" value="1"/>
</dbReference>
<dbReference type="Pfam" id="PF20160">
    <property type="entry name" value="C-JID"/>
    <property type="match status" value="2"/>
</dbReference>
<organism evidence="11 12">
    <name type="scientific">Raphanus sativus</name>
    <name type="common">Radish</name>
    <name type="synonym">Raphanus raphanistrum var. sativus</name>
    <dbReference type="NCBI Taxonomy" id="3726"/>
    <lineage>
        <taxon>Eukaryota</taxon>
        <taxon>Viridiplantae</taxon>
        <taxon>Streptophyta</taxon>
        <taxon>Embryophyta</taxon>
        <taxon>Tracheophyta</taxon>
        <taxon>Spermatophyta</taxon>
        <taxon>Magnoliopsida</taxon>
        <taxon>eudicotyledons</taxon>
        <taxon>Gunneridae</taxon>
        <taxon>Pentapetalae</taxon>
        <taxon>rosids</taxon>
        <taxon>malvids</taxon>
        <taxon>Brassicales</taxon>
        <taxon>Brassicaceae</taxon>
        <taxon>Brassiceae</taxon>
        <taxon>Raphanus</taxon>
    </lineage>
</organism>
<dbReference type="Pfam" id="PF00931">
    <property type="entry name" value="NB-ARC"/>
    <property type="match status" value="1"/>
</dbReference>
<evidence type="ECO:0000313" key="12">
    <source>
        <dbReference type="RefSeq" id="XP_056861455.1"/>
    </source>
</evidence>
<dbReference type="FunFam" id="3.40.50.10140:FF:000007">
    <property type="entry name" value="Disease resistance protein (TIR-NBS-LRR class)"/>
    <property type="match status" value="1"/>
</dbReference>
<evidence type="ECO:0000256" key="6">
    <source>
        <dbReference type="ARBA" id="ARBA00023027"/>
    </source>
</evidence>
<dbReference type="GO" id="GO:0006952">
    <property type="term" value="P:defense response"/>
    <property type="evidence" value="ECO:0007669"/>
    <property type="project" value="UniProtKB-KW"/>
</dbReference>
<dbReference type="InterPro" id="IPR003593">
    <property type="entry name" value="AAA+_ATPase"/>
</dbReference>
<dbReference type="PANTHER" id="PTHR11017:SF230">
    <property type="entry name" value="ADP-RIBOSYL CYCLASE_CYCLIC ADP-RIBOSE HYDROLASE"/>
    <property type="match status" value="1"/>
</dbReference>
<evidence type="ECO:0000256" key="9">
    <source>
        <dbReference type="SAM" id="Phobius"/>
    </source>
</evidence>
<dbReference type="InterPro" id="IPR036390">
    <property type="entry name" value="WH_DNA-bd_sf"/>
</dbReference>
<feature type="region of interest" description="Disordered" evidence="8">
    <location>
        <begin position="1361"/>
        <end position="1447"/>
    </location>
</feature>
<feature type="transmembrane region" description="Helical" evidence="9">
    <location>
        <begin position="46"/>
        <end position="69"/>
    </location>
</feature>
<protein>
    <recommendedName>
        <fullName evidence="1">ADP-ribosyl cyclase/cyclic ADP-ribose hydrolase</fullName>
        <ecNumber evidence="1">3.2.2.6</ecNumber>
    </recommendedName>
</protein>
<dbReference type="GO" id="GO:0007165">
    <property type="term" value="P:signal transduction"/>
    <property type="evidence" value="ECO:0007669"/>
    <property type="project" value="InterPro"/>
</dbReference>
<dbReference type="Gene3D" id="1.10.8.430">
    <property type="entry name" value="Helical domain of apoptotic protease-activating factors"/>
    <property type="match status" value="1"/>
</dbReference>
<dbReference type="GO" id="GO:0061809">
    <property type="term" value="F:NAD+ nucleosidase activity, cyclic ADP-ribose generating"/>
    <property type="evidence" value="ECO:0007669"/>
    <property type="project" value="UniProtKB-EC"/>
</dbReference>
<sequence>MAENTNNLCEKLHFLTISLYIKCQRLAVFTRLLLFSDAISSSYLKSFVIIIFVLLLFMASSSSLSRGWLYHVFLSFRGEDVRKGFLSHVRKELKRKGIIVFVDEKIERGESVGPVLVAAIRESRVAVVLLSRNYANSSWCLDELVEIMKCRKEHQQTVLTIFYEVDPSDVRKQTGDFGKAFDESCVGKTEEVKQAWRQALNNVAGIAGYHSSNCDNEADLIDKVASNVTAVLGFTSSKDFDDIIGMGGRIVEIKSKLSLQPEDASKVIVLVGPPGIGKTTTARALYSQLSPGFPFSTFLENIRGSYDKPFGDNYRLKLHLHQNLLSQLLHQRDIEVRHLGMAQEMLSDKKVLVVLDEVDSWWQLEATAKQRGWVGPGSIIIITTEDRKLLQTLGLGNNHIYEMKFPTTIESLEIFCQYAFGEKSPDKGFERLAWEVTGLAGDLPLGLSVMGSYLRGMSMDYWINALPRLRSSLESEIESTLRFSYDVLSDKDKNLFLHIACFFSRCKVDTVKRCLEKSGLEVNHGLQVLADKSLISIEEGCIKMHSLLATMGREIVKKESPEEAGNRKFLMDPKDISDVLEDNTGTGKVLGIALFTNEKIQISKSAFEGMNNLQFLDVSSWGLCIPDGLNSLPDKLRFLHWNGCPLRLWPSKFSGKLLVELIMQHSSFEKLWDGIKPLQCLKLLNLSFSKYLKEIPDLSKATSLEELHLSDCKSLLELTSSIGNATKLTVCKLNGCSLLKELPSSIRWLVNLEELDISDCQNLKKFSGCSSLIKLDMSFTEIEEMPSSISTWSRLYQLNLAGCSNITDFPNVPDSIVELNLCGTGIEEVPRWIGKLFCLRKLMMYQCKMLKTISPNISKLENLEFLALSSCDFGENDALFEAKIEWGFDAKCRWSFRSDLNVHYILPICIPDKARTSPISLRLRSSCHKTISDCIGHLSGLTKLDITECSKLVSLPQLPGSLVSINGEGCESLKRIGSSFQNPNVCLNFANCFNLNQKARKLLQTSACKYVILPGEEVPAHFTHRASSGFLTINLTPRPLPSPFRFKACILLSDNTNLEDHNDDDLSVSCRSILLGVSCRLSCKHNGLSVRYRSIQLHHMPDLYGDEEHLYIFEDSFSQNQDYPEAEETTLSELTFVFRVHDKTWKIKGCGVRLLEEVPQCILDRNEDDDDDNDGDDDETDDDDGEDCLNLNQKAKKLIPTFNCEYTLVPGKEVPADFTHQATSDSLTINVTPRSLPSLIRFKACILLSRDYYEDNEEGAPRRSRDLFDLRDEEEDNSLFIHLHYKGVQNGLTVSMGSNHHDMPYLHGLEDRLYKYEDYFWLDHDFPGSEDTTISNLVFQFEVSYEKWNVKGCGVQLLREEESADDDDGGADNDDFEYDTEDEDDEFGDGDNDDFEDDIEDEENEDDEVGDDDNEEDNVDNIQKGEEAGREEDAETRSRKRMRFSLW</sequence>
<dbReference type="InterPro" id="IPR032675">
    <property type="entry name" value="LRR_dom_sf"/>
</dbReference>
<evidence type="ECO:0000313" key="11">
    <source>
        <dbReference type="Proteomes" id="UP000504610"/>
    </source>
</evidence>
<feature type="region of interest" description="Disordered" evidence="8">
    <location>
        <begin position="1164"/>
        <end position="1187"/>
    </location>
</feature>
<dbReference type="Pfam" id="PF01582">
    <property type="entry name" value="TIR"/>
    <property type="match status" value="1"/>
</dbReference>
<dbReference type="PROSITE" id="PS50104">
    <property type="entry name" value="TIR"/>
    <property type="match status" value="1"/>
</dbReference>
<dbReference type="Gene3D" id="3.80.10.10">
    <property type="entry name" value="Ribonuclease Inhibitor"/>
    <property type="match status" value="2"/>
</dbReference>
<keyword evidence="4" id="KW-0378">Hydrolase</keyword>
<gene>
    <name evidence="12" type="primary">LOC108847595</name>
</gene>
<dbReference type="PRINTS" id="PR00364">
    <property type="entry name" value="DISEASERSIST"/>
</dbReference>
<keyword evidence="3" id="KW-0677">Repeat</keyword>